<comment type="caution">
    <text evidence="1">The sequence shown here is derived from an EMBL/GenBank/DDBJ whole genome shotgun (WGS) entry which is preliminary data.</text>
</comment>
<evidence type="ECO:0000313" key="2">
    <source>
        <dbReference type="Proteomes" id="UP000789739"/>
    </source>
</evidence>
<reference evidence="1" key="1">
    <citation type="submission" date="2021-06" db="EMBL/GenBank/DDBJ databases">
        <authorList>
            <person name="Kallberg Y."/>
            <person name="Tangrot J."/>
            <person name="Rosling A."/>
        </authorList>
    </citation>
    <scope>NUCLEOTIDE SEQUENCE</scope>
    <source>
        <strain evidence="1">BR232B</strain>
    </source>
</reference>
<evidence type="ECO:0000313" key="1">
    <source>
        <dbReference type="EMBL" id="CAG8679022.1"/>
    </source>
</evidence>
<feature type="non-terminal residue" evidence="1">
    <location>
        <position position="60"/>
    </location>
</feature>
<gene>
    <name evidence="1" type="ORF">PBRASI_LOCUS11701</name>
</gene>
<feature type="non-terminal residue" evidence="1">
    <location>
        <position position="1"/>
    </location>
</feature>
<dbReference type="AlphaFoldDB" id="A0A9N9EKX1"/>
<keyword evidence="2" id="KW-1185">Reference proteome</keyword>
<name>A0A9N9EKX1_9GLOM</name>
<organism evidence="1 2">
    <name type="scientific">Paraglomus brasilianum</name>
    <dbReference type="NCBI Taxonomy" id="144538"/>
    <lineage>
        <taxon>Eukaryota</taxon>
        <taxon>Fungi</taxon>
        <taxon>Fungi incertae sedis</taxon>
        <taxon>Mucoromycota</taxon>
        <taxon>Glomeromycotina</taxon>
        <taxon>Glomeromycetes</taxon>
        <taxon>Paraglomerales</taxon>
        <taxon>Paraglomeraceae</taxon>
        <taxon>Paraglomus</taxon>
    </lineage>
</organism>
<accession>A0A9N9EKX1</accession>
<dbReference type="Proteomes" id="UP000789739">
    <property type="component" value="Unassembled WGS sequence"/>
</dbReference>
<protein>
    <submittedName>
        <fullName evidence="1">4319_t:CDS:1</fullName>
    </submittedName>
</protein>
<proteinExistence type="predicted"/>
<sequence>LISKYPDSALELMKAMNDLPLNQKIVWSNQEDLYAFTRETDEVHEISAPREPDEINEANK</sequence>
<dbReference type="EMBL" id="CAJVPI010006500">
    <property type="protein sequence ID" value="CAG8679022.1"/>
    <property type="molecule type" value="Genomic_DNA"/>
</dbReference>